<evidence type="ECO:0000259" key="1">
    <source>
        <dbReference type="Pfam" id="PF10592"/>
    </source>
</evidence>
<dbReference type="AlphaFoldDB" id="A0A328EK10"/>
<organism evidence="3 4">
    <name type="scientific">Dehalococcoides mccartyi</name>
    <dbReference type="NCBI Taxonomy" id="61435"/>
    <lineage>
        <taxon>Bacteria</taxon>
        <taxon>Bacillati</taxon>
        <taxon>Chloroflexota</taxon>
        <taxon>Dehalococcoidia</taxon>
        <taxon>Dehalococcoidales</taxon>
        <taxon>Dehalococcoidaceae</taxon>
        <taxon>Dehalococcoides</taxon>
    </lineage>
</organism>
<sequence length="666" mass="76499">MAIELSEYRKSFLESAKARAAGKEDGAIASFIDEAASSLLEIGAIPDYELAFYTGTGQKNRKLRVDGYALDEYDWTASLFIADFSGEEESDTLTRTQAVQVLTRLEAFIEEAVYGNLSNQMEISRPAYDLLDMLRIHRTEIRKIRLFLLTDKIASERIESLPQNDFHGIPLEYHIWDMARFHRIYVSTSGRDELDINLCEYLPQGVPCLEAHSARTETYRSYLCVIPGIVLADIYDKYGSRLLEGNVRSFLNTKVAVNKKIRETILRYPEMFFAYNNGIAATATDVEVKDGNEGLFVTRVKDLQIVNGGQTTASISTARYRDKVDISKIFVQMKLTKIDPEKADKIIPNISRSSNSQNRVSEADFFANSPFHIRMEQISRRMFAPAVGGAQYETHWFYERARGQYLQEQSRKTSTEKSKFQIQNPKVQLITKTDLAKYHNSWFGVPHKVSMGAQKNFLVFAERITDAWDKNDIDFNDIYFQESVALAILFRQTEKLVSIQSWYEKGYRANIVTYSIALLAYLIKKGFPDRSFDFHSVWEKQIIDGYLERQMTILAKSVFDVLTAENRGIQNVTEWSKREACWERVKGLQIQLLPEAENWLADKEDVRSLSRSAKKEQKVMNGIEAQIFVVNLGAQYWQDMLQWASLKAYSIPGRTRHADRSHKDAT</sequence>
<evidence type="ECO:0000313" key="3">
    <source>
        <dbReference type="EMBL" id="RAL68867.1"/>
    </source>
</evidence>
<gene>
    <name evidence="3" type="ORF">C1G87_1640</name>
</gene>
<dbReference type="EMBL" id="QGLC01000025">
    <property type="protein sequence ID" value="RAL68867.1"/>
    <property type="molecule type" value="Genomic_DNA"/>
</dbReference>
<protein>
    <recommendedName>
        <fullName evidence="5">AIPR protein</fullName>
    </recommendedName>
</protein>
<dbReference type="Pfam" id="PF22879">
    <property type="entry name" value="AIPR_N"/>
    <property type="match status" value="1"/>
</dbReference>
<proteinExistence type="predicted"/>
<name>A0A328EK10_9CHLR</name>
<dbReference type="Pfam" id="PF10592">
    <property type="entry name" value="AIPR"/>
    <property type="match status" value="1"/>
</dbReference>
<dbReference type="InterPro" id="IPR055101">
    <property type="entry name" value="AIPR_N"/>
</dbReference>
<dbReference type="InterPro" id="IPR018891">
    <property type="entry name" value="AIPR_C"/>
</dbReference>
<dbReference type="Proteomes" id="UP000249146">
    <property type="component" value="Unassembled WGS sequence"/>
</dbReference>
<evidence type="ECO:0000313" key="4">
    <source>
        <dbReference type="Proteomes" id="UP000249146"/>
    </source>
</evidence>
<evidence type="ECO:0000259" key="2">
    <source>
        <dbReference type="Pfam" id="PF22879"/>
    </source>
</evidence>
<feature type="domain" description="Abortive infection phage resistance protein N-terminal" evidence="2">
    <location>
        <begin position="31"/>
        <end position="183"/>
    </location>
</feature>
<evidence type="ECO:0008006" key="5">
    <source>
        <dbReference type="Google" id="ProtNLM"/>
    </source>
</evidence>
<comment type="caution">
    <text evidence="3">The sequence shown here is derived from an EMBL/GenBank/DDBJ whole genome shotgun (WGS) entry which is preliminary data.</text>
</comment>
<reference evidence="3 4" key="1">
    <citation type="submission" date="2018-05" db="EMBL/GenBank/DDBJ databases">
        <title>Draft genome sequences of Dehalococcoides mccartyi strains RC and KS.</title>
        <authorList>
            <person name="Higgins S.A."/>
            <person name="Padilla-Crespo E."/>
            <person name="Loeffler F.E."/>
        </authorList>
    </citation>
    <scope>NUCLEOTIDE SEQUENCE [LARGE SCALE GENOMIC DNA]</scope>
    <source>
        <strain evidence="3 4">RC</strain>
    </source>
</reference>
<accession>A0A328EK10</accession>
<feature type="domain" description="Abortive phage infection protein C-terminal" evidence="1">
    <location>
        <begin position="243"/>
        <end position="564"/>
    </location>
</feature>